<dbReference type="EMBL" id="CCYA01000181">
    <property type="protein sequence ID" value="CEH12791.1"/>
    <property type="molecule type" value="Genomic_DNA"/>
</dbReference>
<keyword evidence="2" id="KW-1185">Reference proteome</keyword>
<name>A0A0P1BAE3_9BASI</name>
<reference evidence="1 2" key="1">
    <citation type="submission" date="2014-09" db="EMBL/GenBank/DDBJ databases">
        <authorList>
            <person name="Magalhaes I.L.F."/>
            <person name="Oliveira U."/>
            <person name="Santos F.R."/>
            <person name="Vidigal T.H.D.A."/>
            <person name="Brescovit A.D."/>
            <person name="Santos A.J."/>
        </authorList>
    </citation>
    <scope>NUCLEOTIDE SEQUENCE [LARGE SCALE GENOMIC DNA]</scope>
</reference>
<organism evidence="1 2">
    <name type="scientific">Ceraceosorus bombacis</name>
    <dbReference type="NCBI Taxonomy" id="401625"/>
    <lineage>
        <taxon>Eukaryota</taxon>
        <taxon>Fungi</taxon>
        <taxon>Dikarya</taxon>
        <taxon>Basidiomycota</taxon>
        <taxon>Ustilaginomycotina</taxon>
        <taxon>Exobasidiomycetes</taxon>
        <taxon>Ceraceosorales</taxon>
        <taxon>Ceraceosoraceae</taxon>
        <taxon>Ceraceosorus</taxon>
    </lineage>
</organism>
<proteinExistence type="predicted"/>
<dbReference type="Proteomes" id="UP000054845">
    <property type="component" value="Unassembled WGS sequence"/>
</dbReference>
<dbReference type="AlphaFoldDB" id="A0A0P1BAE3"/>
<accession>A0A0P1BAE3</accession>
<evidence type="ECO:0000313" key="2">
    <source>
        <dbReference type="Proteomes" id="UP000054845"/>
    </source>
</evidence>
<sequence length="198" mass="21652">MLRRCGRHPIRFSPTLRRGVITQGGPLRRLRPSFHNECRNCITFADCTSSEETSNESFVDLRGFACRLGPEAVNVRAAATHDDARQCHLITRRAHHAMSTGDPVEYGIHTVVECLIETPAILAVPHNRSSLSGIASPVPVICGACQPCTPRNPAVRGALKSAHEACRAEASQVQRASCSLSHIFANVTDVGHARWHKF</sequence>
<evidence type="ECO:0000313" key="1">
    <source>
        <dbReference type="EMBL" id="CEH12791.1"/>
    </source>
</evidence>
<protein>
    <submittedName>
        <fullName evidence="1">Uncharacterized protein</fullName>
    </submittedName>
</protein>